<protein>
    <submittedName>
        <fullName evidence="2">Uncharacterized protein</fullName>
    </submittedName>
</protein>
<accession>A0A2G2WHT6</accession>
<evidence type="ECO:0000256" key="1">
    <source>
        <dbReference type="SAM" id="MobiDB-lite"/>
    </source>
</evidence>
<comment type="caution">
    <text evidence="2">The sequence shown here is derived from an EMBL/GenBank/DDBJ whole genome shotgun (WGS) entry which is preliminary data.</text>
</comment>
<reference evidence="2 3" key="1">
    <citation type="journal article" date="2017" name="Genome Biol.">
        <title>New reference genome sequences of hot pepper reveal the massive evolution of plant disease-resistance genes by retroduplication.</title>
        <authorList>
            <person name="Kim S."/>
            <person name="Park J."/>
            <person name="Yeom S.I."/>
            <person name="Kim Y.M."/>
            <person name="Seo E."/>
            <person name="Kim K.T."/>
            <person name="Kim M.S."/>
            <person name="Lee J.M."/>
            <person name="Cheong K."/>
            <person name="Shin H.S."/>
            <person name="Kim S.B."/>
            <person name="Han K."/>
            <person name="Lee J."/>
            <person name="Park M."/>
            <person name="Lee H.A."/>
            <person name="Lee H.Y."/>
            <person name="Lee Y."/>
            <person name="Oh S."/>
            <person name="Lee J.H."/>
            <person name="Choi E."/>
            <person name="Choi E."/>
            <person name="Lee S.E."/>
            <person name="Jeon J."/>
            <person name="Kim H."/>
            <person name="Choi G."/>
            <person name="Song H."/>
            <person name="Lee J."/>
            <person name="Lee S.C."/>
            <person name="Kwon J.K."/>
            <person name="Lee H.Y."/>
            <person name="Koo N."/>
            <person name="Hong Y."/>
            <person name="Kim R.W."/>
            <person name="Kang W.H."/>
            <person name="Huh J.H."/>
            <person name="Kang B.C."/>
            <person name="Yang T.J."/>
            <person name="Lee Y.H."/>
            <person name="Bennetzen J.L."/>
            <person name="Choi D."/>
        </authorList>
    </citation>
    <scope>NUCLEOTIDE SEQUENCE [LARGE SCALE GENOMIC DNA]</scope>
    <source>
        <strain evidence="3">cv. PBC81</strain>
    </source>
</reference>
<evidence type="ECO:0000313" key="2">
    <source>
        <dbReference type="EMBL" id="PHT44817.1"/>
    </source>
</evidence>
<proteinExistence type="predicted"/>
<reference evidence="3" key="2">
    <citation type="journal article" date="2017" name="J. Anim. Genet.">
        <title>Multiple reference genome sequences of hot pepper reveal the massive evolution of plant disease resistance genes by retroduplication.</title>
        <authorList>
            <person name="Kim S."/>
            <person name="Park J."/>
            <person name="Yeom S.-I."/>
            <person name="Kim Y.-M."/>
            <person name="Seo E."/>
            <person name="Kim K.-T."/>
            <person name="Kim M.-S."/>
            <person name="Lee J.M."/>
            <person name="Cheong K."/>
            <person name="Shin H.-S."/>
            <person name="Kim S.-B."/>
            <person name="Han K."/>
            <person name="Lee J."/>
            <person name="Park M."/>
            <person name="Lee H.-A."/>
            <person name="Lee H.-Y."/>
            <person name="Lee Y."/>
            <person name="Oh S."/>
            <person name="Lee J.H."/>
            <person name="Choi E."/>
            <person name="Choi E."/>
            <person name="Lee S.E."/>
            <person name="Jeon J."/>
            <person name="Kim H."/>
            <person name="Choi G."/>
            <person name="Song H."/>
            <person name="Lee J."/>
            <person name="Lee S.-C."/>
            <person name="Kwon J.-K."/>
            <person name="Lee H.-Y."/>
            <person name="Koo N."/>
            <person name="Hong Y."/>
            <person name="Kim R.W."/>
            <person name="Kang W.-H."/>
            <person name="Huh J.H."/>
            <person name="Kang B.-C."/>
            <person name="Yang T.-J."/>
            <person name="Lee Y.-H."/>
            <person name="Bennetzen J.L."/>
            <person name="Choi D."/>
        </authorList>
    </citation>
    <scope>NUCLEOTIDE SEQUENCE [LARGE SCALE GENOMIC DNA]</scope>
    <source>
        <strain evidence="3">cv. PBC81</strain>
    </source>
</reference>
<organism evidence="2 3">
    <name type="scientific">Capsicum baccatum</name>
    <name type="common">Peruvian pepper</name>
    <dbReference type="NCBI Taxonomy" id="33114"/>
    <lineage>
        <taxon>Eukaryota</taxon>
        <taxon>Viridiplantae</taxon>
        <taxon>Streptophyta</taxon>
        <taxon>Embryophyta</taxon>
        <taxon>Tracheophyta</taxon>
        <taxon>Spermatophyta</taxon>
        <taxon>Magnoliopsida</taxon>
        <taxon>eudicotyledons</taxon>
        <taxon>Gunneridae</taxon>
        <taxon>Pentapetalae</taxon>
        <taxon>asterids</taxon>
        <taxon>lamiids</taxon>
        <taxon>Solanales</taxon>
        <taxon>Solanaceae</taxon>
        <taxon>Solanoideae</taxon>
        <taxon>Capsiceae</taxon>
        <taxon>Capsicum</taxon>
    </lineage>
</organism>
<dbReference type="Proteomes" id="UP000224567">
    <property type="component" value="Unassembled WGS sequence"/>
</dbReference>
<feature type="region of interest" description="Disordered" evidence="1">
    <location>
        <begin position="58"/>
        <end position="87"/>
    </location>
</feature>
<dbReference type="AlphaFoldDB" id="A0A2G2WHT6"/>
<dbReference type="EMBL" id="MLFT02000006">
    <property type="protein sequence ID" value="PHT44817.1"/>
    <property type="molecule type" value="Genomic_DNA"/>
</dbReference>
<name>A0A2G2WHT6_CAPBA</name>
<gene>
    <name evidence="2" type="ORF">CQW23_13975</name>
</gene>
<sequence>MNRTGAPHGDILGLINPISRRSFNCSVNFLSFSGAILYGRIEMGWVSGKRSILKSISLSRETPERSSRNASGNSHATDTDSRVGGHHDVPQLRWLTDNWQKETGKTLRHEGIAVPLSNAILAYGMMRHYHAGSLEINTWEIHPLRNAPISWRTSRMGQLGIYTSPRRAMGPYDGVLRLERSVQCMPNTRSSGQPLFPINAEPQLIGRMDAQRDIERRVAQ</sequence>
<feature type="compositionally biased region" description="Basic and acidic residues" evidence="1">
    <location>
        <begin position="77"/>
        <end position="87"/>
    </location>
</feature>
<evidence type="ECO:0000313" key="3">
    <source>
        <dbReference type="Proteomes" id="UP000224567"/>
    </source>
</evidence>
<keyword evidence="3" id="KW-1185">Reference proteome</keyword>